<protein>
    <submittedName>
        <fullName evidence="2">Protein SIEVE ELEMENT OCCLUSION A-like</fullName>
    </submittedName>
</protein>
<sequence>MMLVTLDPQQGKVACPNAIHMAWIWGNLAYPFTISNEEALWSVESWNLELVVDGIDQNLIEWMTSGKFICLYGGEDVEWIRSFTKSAKSVGQRAGIDLLMMYVGKINNEERVRSINSMVTAENLSYCLDLRSVWYFWTRIENMFYSKMQLGKTIQEDKIMQEVLTMLSFDGSDQGWALISRGSFEMARAKSQIITKTLDDYTVWEEDAREKGFVPALNDYFLQLHTPQHCNRLVVPGLDDYIPKMVVCAECGKPMERYFMYRCCTD</sequence>
<evidence type="ECO:0000313" key="2">
    <source>
        <dbReference type="RefSeq" id="XP_075112273.1"/>
    </source>
</evidence>
<name>A0AC58US05_TOBAC</name>
<accession>A0AC58US05</accession>
<proteinExistence type="predicted"/>
<dbReference type="RefSeq" id="XP_075112273.1">
    <property type="nucleotide sequence ID" value="XM_075256172.1"/>
</dbReference>
<gene>
    <name evidence="2" type="primary">LOC142161700</name>
</gene>
<reference evidence="2" key="2">
    <citation type="submission" date="2025-08" db="UniProtKB">
        <authorList>
            <consortium name="RefSeq"/>
        </authorList>
    </citation>
    <scope>IDENTIFICATION</scope>
    <source>
        <tissue evidence="2">Leaf</tissue>
    </source>
</reference>
<organism evidence="1 2">
    <name type="scientific">Nicotiana tabacum</name>
    <name type="common">Common tobacco</name>
    <dbReference type="NCBI Taxonomy" id="4097"/>
    <lineage>
        <taxon>Eukaryota</taxon>
        <taxon>Viridiplantae</taxon>
        <taxon>Streptophyta</taxon>
        <taxon>Embryophyta</taxon>
        <taxon>Tracheophyta</taxon>
        <taxon>Spermatophyta</taxon>
        <taxon>Magnoliopsida</taxon>
        <taxon>eudicotyledons</taxon>
        <taxon>Gunneridae</taxon>
        <taxon>Pentapetalae</taxon>
        <taxon>asterids</taxon>
        <taxon>lamiids</taxon>
        <taxon>Solanales</taxon>
        <taxon>Solanaceae</taxon>
        <taxon>Nicotianoideae</taxon>
        <taxon>Nicotianeae</taxon>
        <taxon>Nicotiana</taxon>
    </lineage>
</organism>
<evidence type="ECO:0000313" key="1">
    <source>
        <dbReference type="Proteomes" id="UP000790787"/>
    </source>
</evidence>
<dbReference type="Proteomes" id="UP000790787">
    <property type="component" value="Chromosome 6"/>
</dbReference>
<reference evidence="1" key="1">
    <citation type="journal article" date="2014" name="Nat. Commun.">
        <title>The tobacco genome sequence and its comparison with those of tomato and potato.</title>
        <authorList>
            <person name="Sierro N."/>
            <person name="Battey J.N."/>
            <person name="Ouadi S."/>
            <person name="Bakaher N."/>
            <person name="Bovet L."/>
            <person name="Willig A."/>
            <person name="Goepfert S."/>
            <person name="Peitsch M.C."/>
            <person name="Ivanov N.V."/>
        </authorList>
    </citation>
    <scope>NUCLEOTIDE SEQUENCE [LARGE SCALE GENOMIC DNA]</scope>
</reference>
<keyword evidence="1" id="KW-1185">Reference proteome</keyword>